<accession>A0ABQ0BGU9</accession>
<dbReference type="EMBL" id="BAABYW010000001">
    <property type="protein sequence ID" value="GAA6410681.1"/>
    <property type="molecule type" value="Genomic_DNA"/>
</dbReference>
<keyword evidence="2" id="KW-1185">Reference proteome</keyword>
<evidence type="ECO:0000313" key="2">
    <source>
        <dbReference type="Proteomes" id="UP001600943"/>
    </source>
</evidence>
<comment type="caution">
    <text evidence="1">The sequence shown here is derived from an EMBL/GenBank/DDBJ whole genome shotgun (WGS) entry which is preliminary data.</text>
</comment>
<evidence type="ECO:0000313" key="1">
    <source>
        <dbReference type="EMBL" id="GAA6410681.1"/>
    </source>
</evidence>
<gene>
    <name evidence="1" type="ORF">K040078D81_47980</name>
</gene>
<protein>
    <submittedName>
        <fullName evidence="1">Uncharacterized protein</fullName>
    </submittedName>
</protein>
<proteinExistence type="predicted"/>
<organism evidence="1 2">
    <name type="scientific">Blautia hominis</name>
    <dbReference type="NCBI Taxonomy" id="2025493"/>
    <lineage>
        <taxon>Bacteria</taxon>
        <taxon>Bacillati</taxon>
        <taxon>Bacillota</taxon>
        <taxon>Clostridia</taxon>
        <taxon>Lachnospirales</taxon>
        <taxon>Lachnospiraceae</taxon>
        <taxon>Blautia</taxon>
    </lineage>
</organism>
<reference evidence="1 2" key="1">
    <citation type="submission" date="2024-04" db="EMBL/GenBank/DDBJ databases">
        <title>Defined microbial consortia suppress multidrug-resistant proinflammatory Enterobacteriaceae via ecological control.</title>
        <authorList>
            <person name="Furuichi M."/>
            <person name="Kawaguchi T."/>
            <person name="Pust M."/>
            <person name="Yasuma K."/>
            <person name="Plichta D."/>
            <person name="Hasegawa N."/>
            <person name="Ohya T."/>
            <person name="Bhattarai S."/>
            <person name="Sasajima S."/>
            <person name="Aoto Y."/>
            <person name="Tuganbaev T."/>
            <person name="Yaginuma M."/>
            <person name="Ueda M."/>
            <person name="Okahashi N."/>
            <person name="Amafuji K."/>
            <person name="Kiridooshi Y."/>
            <person name="Sugita K."/>
            <person name="Strazar M."/>
            <person name="Skelly A."/>
            <person name="Suda W."/>
            <person name="Hattori M."/>
            <person name="Nakamoto N."/>
            <person name="Caballero S."/>
            <person name="Norman J."/>
            <person name="Olle B."/>
            <person name="Tanoue T."/>
            <person name="Arita M."/>
            <person name="Bucci V."/>
            <person name="Atarashi K."/>
            <person name="Xavier R."/>
            <person name="Honda K."/>
        </authorList>
    </citation>
    <scope>NUCLEOTIDE SEQUENCE [LARGE SCALE GENOMIC DNA]</scope>
    <source>
        <strain evidence="2">k04-0078-D8-1</strain>
    </source>
</reference>
<sequence>MLSNRRYYIKLSDFRAVMETVGRKVGDVKVLLKSRNIFRQLEGGGVL</sequence>
<dbReference type="Proteomes" id="UP001600943">
    <property type="component" value="Unassembled WGS sequence"/>
</dbReference>
<name>A0ABQ0BGU9_9FIRM</name>